<reference evidence="2 3" key="1">
    <citation type="submission" date="2017-10" db="EMBL/GenBank/DDBJ databases">
        <title>Draft genome of two endophytic bacteria isolated from 'guarana' Paullinia cupana (Mart.) Ducke.</title>
        <authorList>
            <person name="Siqueira K.A."/>
            <person name="Liotti R.G."/>
            <person name="Mendes T.A."/>
            <person name="Soares M.A."/>
        </authorList>
    </citation>
    <scope>NUCLEOTIDE SEQUENCE [LARGE SCALE GENOMIC DNA]</scope>
    <source>
        <strain evidence="2 3">342</strain>
    </source>
</reference>
<comment type="caution">
    <text evidence="2">The sequence shown here is derived from an EMBL/GenBank/DDBJ whole genome shotgun (WGS) entry which is preliminary data.</text>
</comment>
<dbReference type="RefSeq" id="WP_105595468.1">
    <property type="nucleotide sequence ID" value="NZ_PDET01000027.1"/>
</dbReference>
<evidence type="ECO:0000313" key="2">
    <source>
        <dbReference type="EMBL" id="PRD12780.1"/>
    </source>
</evidence>
<feature type="chain" id="PRO_5015714961" evidence="1">
    <location>
        <begin position="23"/>
        <end position="134"/>
    </location>
</feature>
<dbReference type="Gene3D" id="3.30.110.70">
    <property type="entry name" value="Hypothetical protein apc22750. Chain B"/>
    <property type="match status" value="1"/>
</dbReference>
<dbReference type="Pfam" id="PF16358">
    <property type="entry name" value="RcsF"/>
    <property type="match status" value="1"/>
</dbReference>
<sequence>MRLITFCLLAMALAGCTAQSHKTKPLQAATPVQHATPAKKMLTNTTSPSIAIYNSVEALNGKAFLALGGVSGNDCQIQANDFPPNLVNVRQQMQKRAAALSGNALLMQSCEVLSGLPGCYREATCQGSAIRVAE</sequence>
<feature type="signal peptide" evidence="1">
    <location>
        <begin position="1"/>
        <end position="22"/>
    </location>
</feature>
<dbReference type="OrthoDB" id="6505467at2"/>
<keyword evidence="3" id="KW-1185">Reference proteome</keyword>
<organism evidence="2 3">
    <name type="scientific">Pantoea coffeiphila</name>
    <dbReference type="NCBI Taxonomy" id="1465635"/>
    <lineage>
        <taxon>Bacteria</taxon>
        <taxon>Pseudomonadati</taxon>
        <taxon>Pseudomonadota</taxon>
        <taxon>Gammaproteobacteria</taxon>
        <taxon>Enterobacterales</taxon>
        <taxon>Erwiniaceae</taxon>
        <taxon>Pantoea</taxon>
    </lineage>
</organism>
<evidence type="ECO:0000313" key="3">
    <source>
        <dbReference type="Proteomes" id="UP000239181"/>
    </source>
</evidence>
<dbReference type="GO" id="GO:0035556">
    <property type="term" value="P:intracellular signal transduction"/>
    <property type="evidence" value="ECO:0007669"/>
    <property type="project" value="InterPro"/>
</dbReference>
<proteinExistence type="predicted"/>
<protein>
    <submittedName>
        <fullName evidence="2">Rcs stress response system protein RcsF</fullName>
    </submittedName>
</protein>
<accession>A0A2S9I4R9</accession>
<dbReference type="GO" id="GO:0009279">
    <property type="term" value="C:cell outer membrane"/>
    <property type="evidence" value="ECO:0007669"/>
    <property type="project" value="InterPro"/>
</dbReference>
<dbReference type="InterPro" id="IPR030852">
    <property type="entry name" value="RcsF"/>
</dbReference>
<dbReference type="EMBL" id="PDET01000027">
    <property type="protein sequence ID" value="PRD12780.1"/>
    <property type="molecule type" value="Genomic_DNA"/>
</dbReference>
<gene>
    <name evidence="2" type="primary">rcsF</name>
    <name evidence="2" type="ORF">CQW29_25065</name>
</gene>
<keyword evidence="1" id="KW-0732">Signal</keyword>
<dbReference type="Proteomes" id="UP000239181">
    <property type="component" value="Unassembled WGS sequence"/>
</dbReference>
<name>A0A2S9I4R9_9GAMM</name>
<evidence type="ECO:0000256" key="1">
    <source>
        <dbReference type="SAM" id="SignalP"/>
    </source>
</evidence>
<dbReference type="AlphaFoldDB" id="A0A2S9I4R9"/>
<dbReference type="PROSITE" id="PS51257">
    <property type="entry name" value="PROKAR_LIPOPROTEIN"/>
    <property type="match status" value="1"/>
</dbReference>